<feature type="compositionally biased region" description="Polar residues" evidence="1">
    <location>
        <begin position="206"/>
        <end position="216"/>
    </location>
</feature>
<dbReference type="AlphaFoldDB" id="A0A197K8B9"/>
<evidence type="ECO:0000256" key="1">
    <source>
        <dbReference type="SAM" id="MobiDB-lite"/>
    </source>
</evidence>
<feature type="compositionally biased region" description="Low complexity" evidence="1">
    <location>
        <begin position="180"/>
        <end position="199"/>
    </location>
</feature>
<name>A0A197K8B9_9FUNG</name>
<keyword evidence="2" id="KW-0812">Transmembrane</keyword>
<evidence type="ECO:0000313" key="3">
    <source>
        <dbReference type="EMBL" id="OAQ33740.1"/>
    </source>
</evidence>
<keyword evidence="2" id="KW-0472">Membrane</keyword>
<evidence type="ECO:0000313" key="4">
    <source>
        <dbReference type="Proteomes" id="UP000078512"/>
    </source>
</evidence>
<sequence>MYEKHQNSEWIGPEGAFLSLFFYPRCRFFVCACVCFSDPVRQGLTIDPLLSFPCWFEYEQRVNGWRSCIRLLAWLSLSSIFFLSFFFPLPGTTFLGACCYCCSRPLPPLLLFVVCLFFYAYSSQQLFFFRLSPPNLFLVCFFCEVLHKKPDSSLLFYVNKTNKGAQRGERRTRTRKKQTNKQTNNVRTESLSSALHSSSRPPNAYRKTNSPSFSTGHLQDKTIIHELQAASTKRCLDHLTDPVPVLTLSSQSFLFSISLLFLKVTTFPIHGLHGVTRPV</sequence>
<reference evidence="3 4" key="1">
    <citation type="submission" date="2016-05" db="EMBL/GenBank/DDBJ databases">
        <title>Genome sequencing reveals origins of a unique bacterial endosymbiosis in the earliest lineages of terrestrial Fungi.</title>
        <authorList>
            <consortium name="DOE Joint Genome Institute"/>
            <person name="Uehling J."/>
            <person name="Gryganskyi A."/>
            <person name="Hameed K."/>
            <person name="Tschaplinski T."/>
            <person name="Misztal P."/>
            <person name="Wu S."/>
            <person name="Desiro A."/>
            <person name="Vande Pol N."/>
            <person name="Du Z.-Y."/>
            <person name="Zienkiewicz A."/>
            <person name="Zienkiewicz K."/>
            <person name="Morin E."/>
            <person name="Tisserant E."/>
            <person name="Splivallo R."/>
            <person name="Hainaut M."/>
            <person name="Henrissat B."/>
            <person name="Ohm R."/>
            <person name="Kuo A."/>
            <person name="Yan J."/>
            <person name="Lipzen A."/>
            <person name="Nolan M."/>
            <person name="Labutti K."/>
            <person name="Barry K."/>
            <person name="Goldstein A."/>
            <person name="Labbe J."/>
            <person name="Schadt C."/>
            <person name="Tuskan G."/>
            <person name="Grigoriev I."/>
            <person name="Martin F."/>
            <person name="Vilgalys R."/>
            <person name="Bonito G."/>
        </authorList>
    </citation>
    <scope>NUCLEOTIDE SEQUENCE [LARGE SCALE GENOMIC DNA]</scope>
    <source>
        <strain evidence="3 4">AG-77</strain>
    </source>
</reference>
<keyword evidence="4" id="KW-1185">Reference proteome</keyword>
<proteinExistence type="predicted"/>
<keyword evidence="2" id="KW-1133">Transmembrane helix</keyword>
<organism evidence="3 4">
    <name type="scientific">Linnemannia elongata AG-77</name>
    <dbReference type="NCBI Taxonomy" id="1314771"/>
    <lineage>
        <taxon>Eukaryota</taxon>
        <taxon>Fungi</taxon>
        <taxon>Fungi incertae sedis</taxon>
        <taxon>Mucoromycota</taxon>
        <taxon>Mortierellomycotina</taxon>
        <taxon>Mortierellomycetes</taxon>
        <taxon>Mortierellales</taxon>
        <taxon>Mortierellaceae</taxon>
        <taxon>Linnemannia</taxon>
    </lineage>
</organism>
<evidence type="ECO:0000256" key="2">
    <source>
        <dbReference type="SAM" id="Phobius"/>
    </source>
</evidence>
<dbReference type="Proteomes" id="UP000078512">
    <property type="component" value="Unassembled WGS sequence"/>
</dbReference>
<accession>A0A197K8B9</accession>
<gene>
    <name evidence="3" type="ORF">K457DRAFT_864187</name>
</gene>
<dbReference type="EMBL" id="KV442020">
    <property type="protein sequence ID" value="OAQ33740.1"/>
    <property type="molecule type" value="Genomic_DNA"/>
</dbReference>
<feature type="region of interest" description="Disordered" evidence="1">
    <location>
        <begin position="165"/>
        <end position="216"/>
    </location>
</feature>
<feature type="transmembrane region" description="Helical" evidence="2">
    <location>
        <begin position="109"/>
        <end position="129"/>
    </location>
</feature>
<protein>
    <submittedName>
        <fullName evidence="3">Uncharacterized protein</fullName>
    </submittedName>
</protein>